<evidence type="ECO:0000313" key="2">
    <source>
        <dbReference type="EMBL" id="MDN4598326.1"/>
    </source>
</evidence>
<gene>
    <name evidence="2" type="ORF">P5G59_14335</name>
</gene>
<evidence type="ECO:0000259" key="1">
    <source>
        <dbReference type="Pfam" id="PF01872"/>
    </source>
</evidence>
<dbReference type="Gene3D" id="3.40.430.10">
    <property type="entry name" value="Dihydrofolate Reductase, subunit A"/>
    <property type="match status" value="1"/>
</dbReference>
<dbReference type="InterPro" id="IPR024072">
    <property type="entry name" value="DHFR-like_dom_sf"/>
</dbReference>
<name>A0ABT8IZS2_9MICO</name>
<dbReference type="RefSeq" id="WP_301219675.1">
    <property type="nucleotide sequence ID" value="NZ_JAROCB010000004.1"/>
</dbReference>
<organism evidence="2 3">
    <name type="scientific">Leifsonia virtsii</name>
    <dbReference type="NCBI Taxonomy" id="3035915"/>
    <lineage>
        <taxon>Bacteria</taxon>
        <taxon>Bacillati</taxon>
        <taxon>Actinomycetota</taxon>
        <taxon>Actinomycetes</taxon>
        <taxon>Micrococcales</taxon>
        <taxon>Microbacteriaceae</taxon>
        <taxon>Leifsonia</taxon>
    </lineage>
</organism>
<dbReference type="PANTHER" id="PTHR38011:SF12">
    <property type="entry name" value="BIFUNCTIONAL DEAMINASE-REDUCTASE DOMAIN PROTEIN"/>
    <property type="match status" value="1"/>
</dbReference>
<dbReference type="InterPro" id="IPR050765">
    <property type="entry name" value="Riboflavin_Biosynth_HTPR"/>
</dbReference>
<dbReference type="Proteomes" id="UP001174210">
    <property type="component" value="Unassembled WGS sequence"/>
</dbReference>
<reference evidence="2" key="1">
    <citation type="submission" date="2023-03" db="EMBL/GenBank/DDBJ databases">
        <title>MT1 and MT2 Draft Genomes of Novel Species.</title>
        <authorList>
            <person name="Venkateswaran K."/>
        </authorList>
    </citation>
    <scope>NUCLEOTIDE SEQUENCE</scope>
    <source>
        <strain evidence="2">F6_8S_P_1A</strain>
    </source>
</reference>
<comment type="caution">
    <text evidence="2">The sequence shown here is derived from an EMBL/GenBank/DDBJ whole genome shotgun (WGS) entry which is preliminary data.</text>
</comment>
<feature type="domain" description="Bacterial bifunctional deaminase-reductase C-terminal" evidence="1">
    <location>
        <begin position="4"/>
        <end position="180"/>
    </location>
</feature>
<proteinExistence type="predicted"/>
<accession>A0ABT8IZS2</accession>
<dbReference type="InterPro" id="IPR002734">
    <property type="entry name" value="RibDG_C"/>
</dbReference>
<keyword evidence="3" id="KW-1185">Reference proteome</keyword>
<dbReference type="PANTHER" id="PTHR38011">
    <property type="entry name" value="DIHYDROFOLATE REDUCTASE FAMILY PROTEIN (AFU_ORTHOLOGUE AFUA_8G06820)"/>
    <property type="match status" value="1"/>
</dbReference>
<evidence type="ECO:0000313" key="3">
    <source>
        <dbReference type="Proteomes" id="UP001174210"/>
    </source>
</evidence>
<sequence>MTRIVADITMSLDGFVTGPNAGPGNGLGDGGEPLHRWVFAGDPEDDRILKEGTERSGAVIMGRSLFDVIDAPDGWRDDLGYGAHEAGRPPFFVVTGTPPAAVRLSGLDWTFVTTGLEDAIDQARTAAEEASAATGRDLDVVLMGGGALVGSAVSAGLVDTLGLHISPLILGDGTPLFADAVRRELVQRSVVVTPYATHVLYDVR</sequence>
<dbReference type="EMBL" id="JAROCB010000004">
    <property type="protein sequence ID" value="MDN4598326.1"/>
    <property type="molecule type" value="Genomic_DNA"/>
</dbReference>
<dbReference type="Pfam" id="PF01872">
    <property type="entry name" value="RibD_C"/>
    <property type="match status" value="1"/>
</dbReference>
<protein>
    <submittedName>
        <fullName evidence="2">Dihydrofolate reductase family protein</fullName>
    </submittedName>
</protein>
<dbReference type="SUPFAM" id="SSF53597">
    <property type="entry name" value="Dihydrofolate reductase-like"/>
    <property type="match status" value="1"/>
</dbReference>